<dbReference type="EMBL" id="CP086356">
    <property type="protein sequence ID" value="UNI17812.1"/>
    <property type="molecule type" value="Genomic_DNA"/>
</dbReference>
<feature type="compositionally biased region" description="Low complexity" evidence="1">
    <location>
        <begin position="777"/>
        <end position="787"/>
    </location>
</feature>
<name>A0A9Q8QFM7_9HYPO</name>
<feature type="domain" description="DUF7877" evidence="3">
    <location>
        <begin position="61"/>
        <end position="171"/>
    </location>
</feature>
<sequence>MAQPTAALEPNGVSTPGSDSNEHLAVPAKRKRDVSDDGIDVKGDPVDQKPDASHLWAAGSRKDLIESYYAVLKSLEVGPSILKRPLSDPQPEDEPETKRQKSAEPPTLSTISDKVASAKYAHIEDMASDVLAAVKSALSELELGSPGGPTKAAKEQTAAQIRGFKSKALELLNRERAYPKTAAAFGPGDDDAQAASDRGDAVLSVIGYAPQERRLFSSLPLSHNVDLSSFSLPPGVSLSRVMPSSPQSRVQTLGELFAPPRPLPPLQPPKQPKTQAKGNVLDFYHPELTDTSKYRTNCYYTTKLTAGYYLDYSNATPSSQTKTKQRERAQSLAGKKPTASELEFSEMEALFRGAFSSFAPCKDDSAAVVPSSVAGRMWWQKVGQRNLQRMVEVEYYGGAENSREDEPAELDETAVQEAIDEWDDSIVDPSLDDIMGTKKDDREKEVDDVLDEVSDLIETLASYQRIRNLTLPNSQNRPSSDPVTGDMLATAGPQPSEAEQATYQALKAQLALIIKTLPPYAVAKLNGDQLDDLLISTKVQVQTDQYHGVMEEDQAGVQARLRAQQQAHQQAQQQAQAQQQQQAQQQAAQVNARPPGQRTPSISTPYGQQYHQGPNQYGTPTRPPVHPQQYYRPGPAPPNFQQPRNIAPPPSAHQPRPPQPNQYSRPNGFPNQYATQLAKAQTPYGHQNMPQYANQPRPQYAQMQMQPQPPHPQHPQQGTPNARFAGYPQGYQHQQGTPGQPGYGAYTNGGAMPPRTMSPQVPPHQQRPQFSPSPTMQQQQQQQQQQQPRYGTPVQGQTPMNRYPSNSAGQHMGQPQQMQQPGLTGYHTVIPEAQQQRILDQAKARVAAQERSAMFADKVVQPGTPGMGYGSPGMMAARPNQQKPQTPLGQRGPNGTPASAFVPPQKVTPVPVPVIPGAQPQQQQQPPAQLQQQQQQAAQDS</sequence>
<reference evidence="4" key="1">
    <citation type="submission" date="2021-11" db="EMBL/GenBank/DDBJ databases">
        <title>Purpureocillium_takamizusanense_genome.</title>
        <authorList>
            <person name="Nguyen N.-H."/>
        </authorList>
    </citation>
    <scope>NUCLEOTIDE SEQUENCE</scope>
    <source>
        <strain evidence="4">PT3</strain>
    </source>
</reference>
<dbReference type="InterPro" id="IPR057199">
    <property type="entry name" value="DUF7877"/>
</dbReference>
<evidence type="ECO:0000313" key="5">
    <source>
        <dbReference type="Proteomes" id="UP000829364"/>
    </source>
</evidence>
<evidence type="ECO:0000259" key="3">
    <source>
        <dbReference type="Pfam" id="PF25289"/>
    </source>
</evidence>
<gene>
    <name evidence="4" type="ORF">JDV02_004130</name>
</gene>
<feature type="region of interest" description="Disordered" evidence="1">
    <location>
        <begin position="1"/>
        <end position="54"/>
    </location>
</feature>
<dbReference type="Proteomes" id="UP000829364">
    <property type="component" value="Chromosome 3"/>
</dbReference>
<protein>
    <submittedName>
        <fullName evidence="4">Uncharacterized protein</fullName>
    </submittedName>
</protein>
<feature type="compositionally biased region" description="Polar residues" evidence="1">
    <location>
        <begin position="661"/>
        <end position="671"/>
    </location>
</feature>
<organism evidence="4 5">
    <name type="scientific">Purpureocillium takamizusanense</name>
    <dbReference type="NCBI Taxonomy" id="2060973"/>
    <lineage>
        <taxon>Eukaryota</taxon>
        <taxon>Fungi</taxon>
        <taxon>Dikarya</taxon>
        <taxon>Ascomycota</taxon>
        <taxon>Pezizomycotina</taxon>
        <taxon>Sordariomycetes</taxon>
        <taxon>Hypocreomycetidae</taxon>
        <taxon>Hypocreales</taxon>
        <taxon>Ophiocordycipitaceae</taxon>
        <taxon>Purpureocillium</taxon>
    </lineage>
</organism>
<evidence type="ECO:0000256" key="1">
    <source>
        <dbReference type="SAM" id="MobiDB-lite"/>
    </source>
</evidence>
<evidence type="ECO:0000259" key="2">
    <source>
        <dbReference type="Pfam" id="PF25009"/>
    </source>
</evidence>
<feature type="region of interest" description="Disordered" evidence="1">
    <location>
        <begin position="699"/>
        <end position="822"/>
    </location>
</feature>
<dbReference type="RefSeq" id="XP_047841293.1">
    <property type="nucleotide sequence ID" value="XM_047985316.1"/>
</dbReference>
<feature type="compositionally biased region" description="Polar residues" evidence="1">
    <location>
        <begin position="766"/>
        <end position="776"/>
    </location>
</feature>
<feature type="region of interest" description="Disordered" evidence="1">
    <location>
        <begin position="80"/>
        <end position="111"/>
    </location>
</feature>
<dbReference type="KEGG" id="ptkz:JDV02_004130"/>
<feature type="compositionally biased region" description="Low complexity" evidence="1">
    <location>
        <begin position="568"/>
        <end position="589"/>
    </location>
</feature>
<dbReference type="GeneID" id="72066085"/>
<accession>A0A9Q8QFM7</accession>
<dbReference type="InterPro" id="IPR056687">
    <property type="entry name" value="DUF7785"/>
</dbReference>
<feature type="domain" description="DUF7785" evidence="2">
    <location>
        <begin position="443"/>
        <end position="541"/>
    </location>
</feature>
<feature type="region of interest" description="Disordered" evidence="1">
    <location>
        <begin position="857"/>
        <end position="941"/>
    </location>
</feature>
<feature type="compositionally biased region" description="Polar residues" evidence="1">
    <location>
        <begin position="879"/>
        <end position="888"/>
    </location>
</feature>
<feature type="compositionally biased region" description="Basic and acidic residues" evidence="1">
    <location>
        <begin position="33"/>
        <end position="52"/>
    </location>
</feature>
<dbReference type="AlphaFoldDB" id="A0A9Q8QFM7"/>
<feature type="compositionally biased region" description="Low complexity" evidence="1">
    <location>
        <begin position="809"/>
        <end position="822"/>
    </location>
</feature>
<dbReference type="Pfam" id="PF25009">
    <property type="entry name" value="DUF7785"/>
    <property type="match status" value="1"/>
</dbReference>
<feature type="region of interest" description="Disordered" evidence="1">
    <location>
        <begin position="568"/>
        <end position="671"/>
    </location>
</feature>
<evidence type="ECO:0000313" key="4">
    <source>
        <dbReference type="EMBL" id="UNI17812.1"/>
    </source>
</evidence>
<proteinExistence type="predicted"/>
<keyword evidence="5" id="KW-1185">Reference proteome</keyword>
<feature type="compositionally biased region" description="Low complexity" evidence="1">
    <location>
        <begin position="902"/>
        <end position="941"/>
    </location>
</feature>
<feature type="compositionally biased region" description="Pro residues" evidence="1">
    <location>
        <begin position="634"/>
        <end position="660"/>
    </location>
</feature>
<feature type="compositionally biased region" description="Polar residues" evidence="1">
    <location>
        <begin position="794"/>
        <end position="808"/>
    </location>
</feature>
<feature type="compositionally biased region" description="Polar residues" evidence="1">
    <location>
        <begin position="598"/>
        <end position="619"/>
    </location>
</feature>
<dbReference type="OrthoDB" id="5354458at2759"/>
<feature type="region of interest" description="Disordered" evidence="1">
    <location>
        <begin position="315"/>
        <end position="339"/>
    </location>
</feature>
<dbReference type="Pfam" id="PF25289">
    <property type="entry name" value="DUF7877"/>
    <property type="match status" value="1"/>
</dbReference>